<feature type="chain" id="PRO_5012131420" evidence="1">
    <location>
        <begin position="19"/>
        <end position="221"/>
    </location>
</feature>
<evidence type="ECO:0000313" key="2">
    <source>
        <dbReference type="EMBL" id="SOB80867.1"/>
    </source>
</evidence>
<dbReference type="OrthoDB" id="7596157at2"/>
<accession>A0A285QL57</accession>
<feature type="signal peptide" evidence="1">
    <location>
        <begin position="1"/>
        <end position="18"/>
    </location>
</feature>
<evidence type="ECO:0000313" key="3">
    <source>
        <dbReference type="Proteomes" id="UP000219494"/>
    </source>
</evidence>
<dbReference type="EMBL" id="OBMI01000001">
    <property type="protein sequence ID" value="SOB80867.1"/>
    <property type="molecule type" value="Genomic_DNA"/>
</dbReference>
<sequence length="221" mass="23084">MSWILATLLLAAPLPVQAAGQPLAAAEAEAELAVYADCVVAKKAHRAAVAAFLRTLPDSAGFYTASMKAADMTCLNEVAVRRRAAKLEMRLQPASFRDALYPALYRRAFARRGAPAGVAGLSPLDLGREFDGDSAQLSTQYRAQRALGDCVARQAPAAAHALLLSVPRSAEERAATIQLTPAIGGCVADGRTVQLNRSDLRAAVGEALYKLAVQAGGTPAA</sequence>
<keyword evidence="1" id="KW-0732">Signal</keyword>
<dbReference type="AlphaFoldDB" id="A0A285QL57"/>
<proteinExistence type="predicted"/>
<dbReference type="Proteomes" id="UP000219494">
    <property type="component" value="Unassembled WGS sequence"/>
</dbReference>
<organism evidence="2 3">
    <name type="scientific">Sphingomonas guangdongensis</name>
    <dbReference type="NCBI Taxonomy" id="1141890"/>
    <lineage>
        <taxon>Bacteria</taxon>
        <taxon>Pseudomonadati</taxon>
        <taxon>Pseudomonadota</taxon>
        <taxon>Alphaproteobacteria</taxon>
        <taxon>Sphingomonadales</taxon>
        <taxon>Sphingomonadaceae</taxon>
        <taxon>Sphingomonas</taxon>
    </lineage>
</organism>
<evidence type="ECO:0000256" key="1">
    <source>
        <dbReference type="SAM" id="SignalP"/>
    </source>
</evidence>
<keyword evidence="3" id="KW-1185">Reference proteome</keyword>
<dbReference type="RefSeq" id="WP_097063072.1">
    <property type="nucleotide sequence ID" value="NZ_OBMI01000001.1"/>
</dbReference>
<protein>
    <submittedName>
        <fullName evidence="2">Uncharacterized protein</fullName>
    </submittedName>
</protein>
<reference evidence="2 3" key="1">
    <citation type="submission" date="2017-07" db="EMBL/GenBank/DDBJ databases">
        <authorList>
            <person name="Sun Z.S."/>
            <person name="Albrecht U."/>
            <person name="Echele G."/>
            <person name="Lee C.C."/>
        </authorList>
    </citation>
    <scope>NUCLEOTIDE SEQUENCE [LARGE SCALE GENOMIC DNA]</scope>
    <source>
        <strain evidence="2 3">CGMCC 1.12672</strain>
    </source>
</reference>
<gene>
    <name evidence="2" type="ORF">SAMN06297144_1277</name>
</gene>
<name>A0A285QL57_9SPHN</name>